<dbReference type="Proteomes" id="UP000509414">
    <property type="component" value="Chromosome"/>
</dbReference>
<sequence>MQTKLYTLYATIYIALMWMIVFSTYSGEYTIKILKQEITFSVATWVVIPLVILAILSILHMIYHSMKSFFDARALKNDLNLYNAMAKEVFLGLESNKEFKTKFFDSSAEVTKSLNPWIKSTQQKFSDDELNLAYEAFIKVKNGQIAELRRFRLLKNNPLYIQNEKNKILADHKYAINVLNDSSDLDEGLKKCAIKALIDCGNCEQINKYINELDFESIKILISRYANKDLELKGNELFNILSKNELSANEYLQIAKILKKKIAPDSLIAIFKELKSIQQNATESYLYILYDLQMIDELRSALLASEGDEYPRIDALLFLREHGKMTKADFIYNL</sequence>
<dbReference type="KEGG" id="cinf:CINF_1638"/>
<reference evidence="2 3" key="1">
    <citation type="submission" date="2020-02" db="EMBL/GenBank/DDBJ databases">
        <title>Complete genome sequence of the novel Campylobacter species Candidatus Campylobacter infans.</title>
        <authorList>
            <person name="Duim B."/>
            <person name="Zomer A."/>
            <person name="van der Graaf L."/>
            <person name="Wagenaar J."/>
        </authorList>
    </citation>
    <scope>NUCLEOTIDE SEQUENCE [LARGE SCALE GENOMIC DNA]</scope>
    <source>
        <strain evidence="2 3">19S00001</strain>
    </source>
</reference>
<organism evidence="2 3">
    <name type="scientific">Candidatus Campylobacter infans</name>
    <dbReference type="NCBI Taxonomy" id="2561898"/>
    <lineage>
        <taxon>Bacteria</taxon>
        <taxon>Pseudomonadati</taxon>
        <taxon>Campylobacterota</taxon>
        <taxon>Epsilonproteobacteria</taxon>
        <taxon>Campylobacterales</taxon>
        <taxon>Campylobacteraceae</taxon>
        <taxon>Campylobacter</taxon>
    </lineage>
</organism>
<keyword evidence="3" id="KW-1185">Reference proteome</keyword>
<feature type="transmembrane region" description="Helical" evidence="1">
    <location>
        <begin position="6"/>
        <end position="26"/>
    </location>
</feature>
<evidence type="ECO:0000313" key="2">
    <source>
        <dbReference type="EMBL" id="QLI06111.1"/>
    </source>
</evidence>
<keyword evidence="1" id="KW-1133">Transmembrane helix</keyword>
<evidence type="ECO:0000256" key="1">
    <source>
        <dbReference type="SAM" id="Phobius"/>
    </source>
</evidence>
<gene>
    <name evidence="2" type="ORF">CINF_1638</name>
</gene>
<dbReference type="RefSeq" id="WP_179975191.1">
    <property type="nucleotide sequence ID" value="NZ_CP049075.1"/>
</dbReference>
<evidence type="ECO:0000313" key="3">
    <source>
        <dbReference type="Proteomes" id="UP000509414"/>
    </source>
</evidence>
<feature type="transmembrane region" description="Helical" evidence="1">
    <location>
        <begin position="38"/>
        <end position="63"/>
    </location>
</feature>
<keyword evidence="1" id="KW-0472">Membrane</keyword>
<protein>
    <submittedName>
        <fullName evidence="2">Putative membrane protein</fullName>
    </submittedName>
</protein>
<accession>A0A7H9CKC9</accession>
<keyword evidence="1" id="KW-0812">Transmembrane</keyword>
<name>A0A7H9CKC9_9BACT</name>
<dbReference type="AlphaFoldDB" id="A0A7H9CKC9"/>
<proteinExistence type="predicted"/>
<dbReference type="EMBL" id="CP049075">
    <property type="protein sequence ID" value="QLI06111.1"/>
    <property type="molecule type" value="Genomic_DNA"/>
</dbReference>